<reference evidence="1 2" key="1">
    <citation type="journal article" date="2015" name="BMC Genomics">
        <title>Comparative genomics and metabolic profiling of the genus Lysobacter.</title>
        <authorList>
            <person name="de Bruijn I."/>
            <person name="Cheng X."/>
            <person name="de Jager V."/>
            <person name="Exposito R.G."/>
            <person name="Watrous J."/>
            <person name="Patel N."/>
            <person name="Postma J."/>
            <person name="Dorrestein P.C."/>
            <person name="Kobayashi D."/>
            <person name="Raaijmakers J.M."/>
        </authorList>
    </citation>
    <scope>NUCLEOTIDE SEQUENCE [LARGE SCALE GENOMIC DNA]</scope>
    <source>
        <strain evidence="1 2">76</strain>
    </source>
</reference>
<organism evidence="1 2">
    <name type="scientific">Lysobacter antibioticus</name>
    <dbReference type="NCBI Taxonomy" id="84531"/>
    <lineage>
        <taxon>Bacteria</taxon>
        <taxon>Pseudomonadati</taxon>
        <taxon>Pseudomonadota</taxon>
        <taxon>Gammaproteobacteria</taxon>
        <taxon>Lysobacterales</taxon>
        <taxon>Lysobacteraceae</taxon>
        <taxon>Lysobacter</taxon>
    </lineage>
</organism>
<accession>A0A0S2F4W8</accession>
<name>A0A0S2F4W8_LYSAN</name>
<proteinExistence type="predicted"/>
<gene>
    <name evidence="1" type="ORF">LA76x_0389</name>
</gene>
<evidence type="ECO:0000313" key="2">
    <source>
        <dbReference type="Proteomes" id="UP000060787"/>
    </source>
</evidence>
<dbReference type="Proteomes" id="UP000060787">
    <property type="component" value="Chromosome"/>
</dbReference>
<dbReference type="KEGG" id="lab:LA76x_0389"/>
<evidence type="ECO:0000313" key="1">
    <source>
        <dbReference type="EMBL" id="ALN78550.1"/>
    </source>
</evidence>
<dbReference type="AlphaFoldDB" id="A0A0S2F4W8"/>
<dbReference type="PATRIC" id="fig|84531.8.peg.400"/>
<sequence length="65" mass="7411">MKEIAAKENTDHSYVARMINMTLLAPQIVEAILDDTLPDIRLTRLVVSPPLLWQDQLQRVGLQAR</sequence>
<keyword evidence="2" id="KW-1185">Reference proteome</keyword>
<dbReference type="EMBL" id="CP011129">
    <property type="protein sequence ID" value="ALN78550.1"/>
    <property type="molecule type" value="Genomic_DNA"/>
</dbReference>
<dbReference type="STRING" id="84531.LA76x_0389"/>
<dbReference type="SUPFAM" id="SSF109709">
    <property type="entry name" value="KorB DNA-binding domain-like"/>
    <property type="match status" value="1"/>
</dbReference>
<protein>
    <submittedName>
        <fullName evidence="1">LacI family regulatory protein</fullName>
    </submittedName>
</protein>